<gene>
    <name evidence="8" type="primary">prmC</name>
    <name evidence="8" type="ORF">COW24_02055</name>
</gene>
<comment type="catalytic activity">
    <reaction evidence="5">
        <text>L-glutaminyl-[peptide chain release factor] + S-adenosyl-L-methionine = N(5)-methyl-L-glutaminyl-[peptide chain release factor] + S-adenosyl-L-homocysteine + H(+)</text>
        <dbReference type="Rhea" id="RHEA:42896"/>
        <dbReference type="Rhea" id="RHEA-COMP:10271"/>
        <dbReference type="Rhea" id="RHEA-COMP:10272"/>
        <dbReference type="ChEBI" id="CHEBI:15378"/>
        <dbReference type="ChEBI" id="CHEBI:30011"/>
        <dbReference type="ChEBI" id="CHEBI:57856"/>
        <dbReference type="ChEBI" id="CHEBI:59789"/>
        <dbReference type="ChEBI" id="CHEBI:61891"/>
        <dbReference type="EC" id="2.1.1.297"/>
    </reaction>
</comment>
<evidence type="ECO:0000259" key="7">
    <source>
        <dbReference type="Pfam" id="PF17827"/>
    </source>
</evidence>
<keyword evidence="4" id="KW-0949">S-adenosyl-L-methionine</keyword>
<evidence type="ECO:0000256" key="1">
    <source>
        <dbReference type="ARBA" id="ARBA00012771"/>
    </source>
</evidence>
<evidence type="ECO:0000313" key="8">
    <source>
        <dbReference type="EMBL" id="PIW37078.1"/>
    </source>
</evidence>
<comment type="caution">
    <text evidence="8">The sequence shown here is derived from an EMBL/GenBank/DDBJ whole genome shotgun (WGS) entry which is preliminary data.</text>
</comment>
<dbReference type="InterPro" id="IPR040758">
    <property type="entry name" value="PrmC_N"/>
</dbReference>
<dbReference type="NCBIfam" id="TIGR00536">
    <property type="entry name" value="hemK_fam"/>
    <property type="match status" value="1"/>
</dbReference>
<dbReference type="Proteomes" id="UP000230292">
    <property type="component" value="Unassembled WGS sequence"/>
</dbReference>
<dbReference type="NCBIfam" id="TIGR03534">
    <property type="entry name" value="RF_mod_PrmC"/>
    <property type="match status" value="1"/>
</dbReference>
<dbReference type="CDD" id="cd02440">
    <property type="entry name" value="AdoMet_MTases"/>
    <property type="match status" value="1"/>
</dbReference>
<evidence type="ECO:0000256" key="4">
    <source>
        <dbReference type="ARBA" id="ARBA00022691"/>
    </source>
</evidence>
<dbReference type="GO" id="GO:0032259">
    <property type="term" value="P:methylation"/>
    <property type="evidence" value="ECO:0007669"/>
    <property type="project" value="UniProtKB-KW"/>
</dbReference>
<dbReference type="EMBL" id="PFGC01000026">
    <property type="protein sequence ID" value="PIW37078.1"/>
    <property type="molecule type" value="Genomic_DNA"/>
</dbReference>
<proteinExistence type="predicted"/>
<dbReference type="GO" id="GO:0003676">
    <property type="term" value="F:nucleic acid binding"/>
    <property type="evidence" value="ECO:0007669"/>
    <property type="project" value="InterPro"/>
</dbReference>
<dbReference type="Pfam" id="PF17827">
    <property type="entry name" value="PrmC_N"/>
    <property type="match status" value="1"/>
</dbReference>
<evidence type="ECO:0000256" key="3">
    <source>
        <dbReference type="ARBA" id="ARBA00022679"/>
    </source>
</evidence>
<dbReference type="InterPro" id="IPR050320">
    <property type="entry name" value="N5-glutamine_MTase"/>
</dbReference>
<dbReference type="PANTHER" id="PTHR18895:SF74">
    <property type="entry name" value="MTRF1L RELEASE FACTOR GLUTAMINE METHYLTRANSFERASE"/>
    <property type="match status" value="1"/>
</dbReference>
<dbReference type="Pfam" id="PF05175">
    <property type="entry name" value="MTS"/>
    <property type="match status" value="1"/>
</dbReference>
<organism evidence="8 9">
    <name type="scientific">Candidatus Kerfeldbacteria bacterium CG15_BIG_FIL_POST_REV_8_21_14_020_45_12</name>
    <dbReference type="NCBI Taxonomy" id="2014247"/>
    <lineage>
        <taxon>Bacteria</taxon>
        <taxon>Candidatus Kerfeldiibacteriota</taxon>
    </lineage>
</organism>
<dbReference type="InterPro" id="IPR019874">
    <property type="entry name" value="RF_methyltr_PrmC"/>
</dbReference>
<dbReference type="EC" id="2.1.1.297" evidence="1"/>
<feature type="domain" description="Methyltransferase small" evidence="6">
    <location>
        <begin position="114"/>
        <end position="220"/>
    </location>
</feature>
<dbReference type="InterPro" id="IPR007848">
    <property type="entry name" value="Small_mtfrase_dom"/>
</dbReference>
<dbReference type="InterPro" id="IPR029063">
    <property type="entry name" value="SAM-dependent_MTases_sf"/>
</dbReference>
<dbReference type="InterPro" id="IPR004556">
    <property type="entry name" value="HemK-like"/>
</dbReference>
<dbReference type="AlphaFoldDB" id="A0A2M7H4B8"/>
<evidence type="ECO:0000313" key="9">
    <source>
        <dbReference type="Proteomes" id="UP000230292"/>
    </source>
</evidence>
<dbReference type="PANTHER" id="PTHR18895">
    <property type="entry name" value="HEMK METHYLTRANSFERASE"/>
    <property type="match status" value="1"/>
</dbReference>
<dbReference type="InterPro" id="IPR002052">
    <property type="entry name" value="DNA_methylase_N6_adenine_CS"/>
</dbReference>
<feature type="non-terminal residue" evidence="8">
    <location>
        <position position="274"/>
    </location>
</feature>
<evidence type="ECO:0000256" key="5">
    <source>
        <dbReference type="ARBA" id="ARBA00048391"/>
    </source>
</evidence>
<dbReference type="Gene3D" id="1.10.8.10">
    <property type="entry name" value="DNA helicase RuvA subunit, C-terminal domain"/>
    <property type="match status" value="1"/>
</dbReference>
<name>A0A2M7H4B8_9BACT</name>
<reference evidence="8 9" key="1">
    <citation type="submission" date="2017-09" db="EMBL/GenBank/DDBJ databases">
        <title>Depth-based differentiation of microbial function through sediment-hosted aquifers and enrichment of novel symbionts in the deep terrestrial subsurface.</title>
        <authorList>
            <person name="Probst A.J."/>
            <person name="Ladd B."/>
            <person name="Jarett J.K."/>
            <person name="Geller-Mcgrath D.E."/>
            <person name="Sieber C.M."/>
            <person name="Emerson J.B."/>
            <person name="Anantharaman K."/>
            <person name="Thomas B.C."/>
            <person name="Malmstrom R."/>
            <person name="Stieglmeier M."/>
            <person name="Klingl A."/>
            <person name="Woyke T."/>
            <person name="Ryan C.M."/>
            <person name="Banfield J.F."/>
        </authorList>
    </citation>
    <scope>NUCLEOTIDE SEQUENCE [LARGE SCALE GENOMIC DNA]</scope>
    <source>
        <strain evidence="8">CG15_BIG_FIL_POST_REV_8_21_14_020_45_12</strain>
    </source>
</reference>
<feature type="domain" description="Release factor glutamine methyltransferase N-terminal" evidence="7">
    <location>
        <begin position="7"/>
        <end position="74"/>
    </location>
</feature>
<keyword evidence="2 8" id="KW-0489">Methyltransferase</keyword>
<dbReference type="PROSITE" id="PS00092">
    <property type="entry name" value="N6_MTASE"/>
    <property type="match status" value="1"/>
</dbReference>
<accession>A0A2M7H4B8</accession>
<keyword evidence="3 8" id="KW-0808">Transferase</keyword>
<dbReference type="GO" id="GO:0102559">
    <property type="term" value="F:peptide chain release factor N(5)-glutamine methyltransferase activity"/>
    <property type="evidence" value="ECO:0007669"/>
    <property type="project" value="UniProtKB-EC"/>
</dbReference>
<dbReference type="Gene3D" id="3.40.50.150">
    <property type="entry name" value="Vaccinia Virus protein VP39"/>
    <property type="match status" value="1"/>
</dbReference>
<sequence>MTVAQTIEQAAKEFVDVSTTPRLDAEVLLAEVLKVEASWLLGHSSDDITKESLAQFLDLCTRRQTGEPVAYILGYSEFYGRRFNVSPAVLIPRPETELLIDTALELIDAGGVSAPRILDLGTGSGCISVTLALEVSAAEITATDLSPEALIVAKTNAHAQAASINFYEGDLFDALPDANANSFDMVIMNPPYVDMERVNIQAPESSALVHEPRLALTPDGLPASLVVRVIEESSSWLKASGCLLVEIGDEQGAVAIAAAQRSFPNANIEVRKDL</sequence>
<evidence type="ECO:0000256" key="2">
    <source>
        <dbReference type="ARBA" id="ARBA00022603"/>
    </source>
</evidence>
<dbReference type="SUPFAM" id="SSF53335">
    <property type="entry name" value="S-adenosyl-L-methionine-dependent methyltransferases"/>
    <property type="match status" value="1"/>
</dbReference>
<protein>
    <recommendedName>
        <fullName evidence="1">peptide chain release factor N(5)-glutamine methyltransferase</fullName>
        <ecNumber evidence="1">2.1.1.297</ecNumber>
    </recommendedName>
</protein>
<evidence type="ECO:0000259" key="6">
    <source>
        <dbReference type="Pfam" id="PF05175"/>
    </source>
</evidence>